<feature type="active site" evidence="8">
    <location>
        <position position="55"/>
    </location>
</feature>
<dbReference type="RefSeq" id="WP_138620733.1">
    <property type="nucleotide sequence ID" value="NZ_SZVP01000002.1"/>
</dbReference>
<dbReference type="PROSITE" id="PS51402">
    <property type="entry name" value="CATALASE_3"/>
    <property type="match status" value="1"/>
</dbReference>
<evidence type="ECO:0000259" key="11">
    <source>
        <dbReference type="SMART" id="SM01060"/>
    </source>
</evidence>
<dbReference type="CDD" id="cd08153">
    <property type="entry name" value="srpA_like"/>
    <property type="match status" value="1"/>
</dbReference>
<keyword evidence="4 7" id="KW-0479">Metal-binding</keyword>
<dbReference type="Pfam" id="PF00199">
    <property type="entry name" value="Catalase"/>
    <property type="match status" value="1"/>
</dbReference>
<dbReference type="GO" id="GO:0042542">
    <property type="term" value="P:response to hydrogen peroxide"/>
    <property type="evidence" value="ECO:0007669"/>
    <property type="project" value="TreeGrafter"/>
</dbReference>
<dbReference type="PANTHER" id="PTHR11465">
    <property type="entry name" value="CATALASE"/>
    <property type="match status" value="1"/>
</dbReference>
<evidence type="ECO:0000256" key="6">
    <source>
        <dbReference type="ARBA" id="ARBA00023004"/>
    </source>
</evidence>
<dbReference type="AlphaFoldDB" id="A0A8H2JNF2"/>
<feature type="domain" description="Catalase core" evidence="11">
    <location>
        <begin position="10"/>
        <end position="328"/>
    </location>
</feature>
<name>A0A8H2JNF2_9GAMM</name>
<dbReference type="GO" id="GO:0005737">
    <property type="term" value="C:cytoplasm"/>
    <property type="evidence" value="ECO:0007669"/>
    <property type="project" value="TreeGrafter"/>
</dbReference>
<dbReference type="GO" id="GO:0020037">
    <property type="term" value="F:heme binding"/>
    <property type="evidence" value="ECO:0007669"/>
    <property type="project" value="InterPro"/>
</dbReference>
<feature type="chain" id="PRO_5034643257" description="Catalase-related peroxidase" evidence="10">
    <location>
        <begin position="28"/>
        <end position="331"/>
    </location>
</feature>
<evidence type="ECO:0000256" key="7">
    <source>
        <dbReference type="PIRNR" id="PIRNR000296"/>
    </source>
</evidence>
<organism evidence="12 13">
    <name type="scientific">Colwellia ponticola</name>
    <dbReference type="NCBI Taxonomy" id="2304625"/>
    <lineage>
        <taxon>Bacteria</taxon>
        <taxon>Pseudomonadati</taxon>
        <taxon>Pseudomonadota</taxon>
        <taxon>Gammaproteobacteria</taxon>
        <taxon>Alteromonadales</taxon>
        <taxon>Colwelliaceae</taxon>
        <taxon>Colwellia</taxon>
    </lineage>
</organism>
<keyword evidence="3 7" id="KW-0349">Heme</keyword>
<dbReference type="GO" id="GO:0004096">
    <property type="term" value="F:catalase activity"/>
    <property type="evidence" value="ECO:0007669"/>
    <property type="project" value="InterPro"/>
</dbReference>
<dbReference type="SMART" id="SM01060">
    <property type="entry name" value="Catalase"/>
    <property type="match status" value="1"/>
</dbReference>
<dbReference type="EMBL" id="SZVP01000002">
    <property type="protein sequence ID" value="TMM46973.1"/>
    <property type="molecule type" value="Genomic_DNA"/>
</dbReference>
<keyword evidence="13" id="KW-1185">Reference proteome</keyword>
<feature type="binding site" description="axial binding residue" evidence="9">
    <location>
        <position position="320"/>
    </location>
    <ligand>
        <name>heme</name>
        <dbReference type="ChEBI" id="CHEBI:30413"/>
    </ligand>
    <ligandPart>
        <name>Fe</name>
        <dbReference type="ChEBI" id="CHEBI:18248"/>
    </ligandPart>
</feature>
<dbReference type="OrthoDB" id="255727at2"/>
<dbReference type="GO" id="GO:0042744">
    <property type="term" value="P:hydrogen peroxide catabolic process"/>
    <property type="evidence" value="ECO:0007669"/>
    <property type="project" value="TreeGrafter"/>
</dbReference>
<evidence type="ECO:0000313" key="12">
    <source>
        <dbReference type="EMBL" id="TMM46973.1"/>
    </source>
</evidence>
<proteinExistence type="inferred from homology"/>
<keyword evidence="10" id="KW-0732">Signal</keyword>
<accession>A0A8H2JNF2</accession>
<dbReference type="InterPro" id="IPR018028">
    <property type="entry name" value="Catalase"/>
</dbReference>
<dbReference type="InterPro" id="IPR011614">
    <property type="entry name" value="Catalase_core"/>
</dbReference>
<comment type="function">
    <text evidence="7">Has an organic peroxide-dependent peroxidase activity.</text>
</comment>
<feature type="signal peptide" evidence="10">
    <location>
        <begin position="1"/>
        <end position="27"/>
    </location>
</feature>
<evidence type="ECO:0000256" key="5">
    <source>
        <dbReference type="ARBA" id="ARBA00023002"/>
    </source>
</evidence>
<keyword evidence="2 7" id="KW-0575">Peroxidase</keyword>
<evidence type="ECO:0000256" key="2">
    <source>
        <dbReference type="ARBA" id="ARBA00022559"/>
    </source>
</evidence>
<dbReference type="EC" id="1.11.1.-" evidence="7"/>
<comment type="cofactor">
    <cofactor evidence="7">
        <name>heme</name>
        <dbReference type="ChEBI" id="CHEBI:30413"/>
    </cofactor>
</comment>
<evidence type="ECO:0000313" key="13">
    <source>
        <dbReference type="Proteomes" id="UP000307702"/>
    </source>
</evidence>
<keyword evidence="5 7" id="KW-0560">Oxidoreductase</keyword>
<evidence type="ECO:0000256" key="8">
    <source>
        <dbReference type="PIRSR" id="PIRSR000296-1"/>
    </source>
</evidence>
<evidence type="ECO:0000256" key="1">
    <source>
        <dbReference type="ARBA" id="ARBA00005329"/>
    </source>
</evidence>
<keyword evidence="6 7" id="KW-0408">Iron</keyword>
<evidence type="ECO:0000256" key="3">
    <source>
        <dbReference type="ARBA" id="ARBA00022617"/>
    </source>
</evidence>
<sequence length="331" mass="35835">MKHNLITSSITTFLLIVGAATTSNAVANDKTIQANDFIELFGKLGGQHPGYRKAHAKGLCASGTFLPAPSKYFTGSQLLSNGELPVTMRFSVGGSNPNSDEKSPGARGMGMQIQLPNGSLHTFTGNNFPVFAGKDPETFYGFLSTLIPDENGKSDPAKTMAYIKQHPSVQANALWNKTAKTAASFANTEFFGLHTFYFEQTNGQKTKFRWHIEPSLGVKTLEKSEADKMPTEFLVDTFAKQLKNETISFTIMASLGEAQDSDIDPSQQWPSERPQVALGKVTIKTSGGEACKNINFDPNVISAGFTPSADPVLKMRSQAYAISFGKRLSGQ</sequence>
<comment type="similarity">
    <text evidence="1 7">Belongs to the catalase family.</text>
</comment>
<reference evidence="12 13" key="1">
    <citation type="submission" date="2019-05" db="EMBL/GenBank/DDBJ databases">
        <title>Colwellia ponticola sp. nov., isolated from seawater.</title>
        <authorList>
            <person name="Yoon J.-H."/>
        </authorList>
    </citation>
    <scope>NUCLEOTIDE SEQUENCE [LARGE SCALE GENOMIC DNA]</scope>
    <source>
        <strain evidence="12 13">OISW-25</strain>
    </source>
</reference>
<evidence type="ECO:0000256" key="4">
    <source>
        <dbReference type="ARBA" id="ARBA00022723"/>
    </source>
</evidence>
<dbReference type="Gene3D" id="1.20.1280.120">
    <property type="match status" value="1"/>
</dbReference>
<dbReference type="Gene3D" id="2.40.180.10">
    <property type="entry name" value="Catalase core domain"/>
    <property type="match status" value="1"/>
</dbReference>
<evidence type="ECO:0000256" key="10">
    <source>
        <dbReference type="SAM" id="SignalP"/>
    </source>
</evidence>
<dbReference type="InterPro" id="IPR020835">
    <property type="entry name" value="Catalase_sf"/>
</dbReference>
<dbReference type="PANTHER" id="PTHR11465:SF9">
    <property type="entry name" value="CATALASE"/>
    <property type="match status" value="1"/>
</dbReference>
<dbReference type="Proteomes" id="UP000307702">
    <property type="component" value="Unassembled WGS sequence"/>
</dbReference>
<gene>
    <name evidence="12" type="ORF">FCS21_04200</name>
</gene>
<dbReference type="PIRSF" id="PIRSF000296">
    <property type="entry name" value="SrpA"/>
    <property type="match status" value="1"/>
</dbReference>
<comment type="caution">
    <text evidence="12">The sequence shown here is derived from an EMBL/GenBank/DDBJ whole genome shotgun (WGS) entry which is preliminary data.</text>
</comment>
<protein>
    <recommendedName>
        <fullName evidence="7">Catalase-related peroxidase</fullName>
        <ecNumber evidence="7">1.11.1.-</ecNumber>
    </recommendedName>
</protein>
<evidence type="ECO:0000256" key="9">
    <source>
        <dbReference type="PIRSR" id="PIRSR000296-2"/>
    </source>
</evidence>
<dbReference type="GO" id="GO:0046872">
    <property type="term" value="F:metal ion binding"/>
    <property type="evidence" value="ECO:0007669"/>
    <property type="project" value="UniProtKB-KW"/>
</dbReference>
<dbReference type="SUPFAM" id="SSF56634">
    <property type="entry name" value="Heme-dependent catalase-like"/>
    <property type="match status" value="1"/>
</dbReference>
<dbReference type="InterPro" id="IPR024168">
    <property type="entry name" value="Catalase_SrpA-type_pred"/>
</dbReference>